<dbReference type="Proteomes" id="UP000298652">
    <property type="component" value="Chromosome 4"/>
</dbReference>
<protein>
    <submittedName>
        <fullName evidence="1">Uncharacterized protein</fullName>
    </submittedName>
</protein>
<dbReference type="Gene3D" id="3.90.180.10">
    <property type="entry name" value="Medium-chain alcohol dehydrogenases, catalytic domain"/>
    <property type="match status" value="1"/>
</dbReference>
<dbReference type="AlphaFoldDB" id="A0A4U6V7S2"/>
<evidence type="ECO:0000313" key="1">
    <source>
        <dbReference type="EMBL" id="TKW23019.1"/>
    </source>
</evidence>
<sequence length="200" mass="22045">MGTAPITIAVRPRLDLRRVCCPAILDPSRFAPRVLSSDPGTEARVGTAWLRLDSQLGCQLHARSFRKRLAPQMEARILLGSLRHALSIRPPPETILGKKNRRCLRLPPPPLSSSVVCRWPPLPPSSVVRRWSPPLPWSSAAAPASLRRPTLSTEVEKNVWPAVVAPTGKVKPMIYKTFPSSEAADAHRLMETSTHIGKIL</sequence>
<dbReference type="Pfam" id="PF13602">
    <property type="entry name" value="ADH_zinc_N_2"/>
    <property type="match status" value="1"/>
</dbReference>
<reference evidence="1" key="1">
    <citation type="submission" date="2019-03" db="EMBL/GenBank/DDBJ databases">
        <title>WGS assembly of Setaria viridis.</title>
        <authorList>
            <person name="Huang P."/>
            <person name="Jenkins J."/>
            <person name="Grimwood J."/>
            <person name="Barry K."/>
            <person name="Healey A."/>
            <person name="Mamidi S."/>
            <person name="Sreedasyam A."/>
            <person name="Shu S."/>
            <person name="Feldman M."/>
            <person name="Wu J."/>
            <person name="Yu Y."/>
            <person name="Chen C."/>
            <person name="Johnson J."/>
            <person name="Rokhsar D."/>
            <person name="Baxter I."/>
            <person name="Schmutz J."/>
            <person name="Brutnell T."/>
            <person name="Kellogg E."/>
        </authorList>
    </citation>
    <scope>NUCLEOTIDE SEQUENCE [LARGE SCALE GENOMIC DNA]</scope>
</reference>
<name>A0A4U6V7S2_SETVI</name>
<organism evidence="1 2">
    <name type="scientific">Setaria viridis</name>
    <name type="common">Green bristlegrass</name>
    <name type="synonym">Setaria italica subsp. viridis</name>
    <dbReference type="NCBI Taxonomy" id="4556"/>
    <lineage>
        <taxon>Eukaryota</taxon>
        <taxon>Viridiplantae</taxon>
        <taxon>Streptophyta</taxon>
        <taxon>Embryophyta</taxon>
        <taxon>Tracheophyta</taxon>
        <taxon>Spermatophyta</taxon>
        <taxon>Magnoliopsida</taxon>
        <taxon>Liliopsida</taxon>
        <taxon>Poales</taxon>
        <taxon>Poaceae</taxon>
        <taxon>PACMAD clade</taxon>
        <taxon>Panicoideae</taxon>
        <taxon>Panicodae</taxon>
        <taxon>Paniceae</taxon>
        <taxon>Cenchrinae</taxon>
        <taxon>Setaria</taxon>
    </lineage>
</organism>
<dbReference type="Gramene" id="TKW23019">
    <property type="protein sequence ID" value="TKW23019"/>
    <property type="gene ID" value="SEVIR_4G265601v2"/>
</dbReference>
<accession>A0A4U6V7S2</accession>
<proteinExistence type="predicted"/>
<keyword evidence="2" id="KW-1185">Reference proteome</keyword>
<dbReference type="EMBL" id="CM016555">
    <property type="protein sequence ID" value="TKW23019.1"/>
    <property type="molecule type" value="Genomic_DNA"/>
</dbReference>
<gene>
    <name evidence="1" type="ORF">SEVIR_4G265601v2</name>
</gene>
<evidence type="ECO:0000313" key="2">
    <source>
        <dbReference type="Proteomes" id="UP000298652"/>
    </source>
</evidence>